<dbReference type="KEGG" id="pnl:PNK_p0095"/>
<evidence type="ECO:0000313" key="1">
    <source>
        <dbReference type="EMBL" id="CUI18149.1"/>
    </source>
</evidence>
<reference evidence="2" key="1">
    <citation type="submission" date="2015-09" db="EMBL/GenBank/DDBJ databases">
        <authorList>
            <person name="Bertelli C."/>
        </authorList>
    </citation>
    <scope>NUCLEOTIDE SEQUENCE [LARGE SCALE GENOMIC DNA]</scope>
    <source>
        <strain evidence="2">KNic</strain>
        <plasmid evidence="2">pPNK</plasmid>
    </source>
</reference>
<dbReference type="InParanoid" id="A0A0U5JJG4"/>
<dbReference type="EMBL" id="LN879503">
    <property type="protein sequence ID" value="CUI18149.1"/>
    <property type="molecule type" value="Genomic_DNA"/>
</dbReference>
<evidence type="ECO:0000313" key="2">
    <source>
        <dbReference type="Proteomes" id="UP000069902"/>
    </source>
</evidence>
<gene>
    <name evidence="1" type="ORF">PNK_p0095</name>
</gene>
<proteinExistence type="predicted"/>
<dbReference type="AlphaFoldDB" id="A0A0U5JJG4"/>
<geneLocation type="plasmid" evidence="2">
    <name>pPNK</name>
</geneLocation>
<dbReference type="PATRIC" id="fig|389348.3.peg.2863"/>
<accession>A0A0U5JJG4</accession>
<protein>
    <submittedName>
        <fullName evidence="1">Transposase</fullName>
    </submittedName>
</protein>
<keyword evidence="2" id="KW-1185">Reference proteome</keyword>
<name>A0A0U5JJG4_9BACT</name>
<organism evidence="1 2">
    <name type="scientific">Candidatus Protochlamydia naegleriophila</name>
    <dbReference type="NCBI Taxonomy" id="389348"/>
    <lineage>
        <taxon>Bacteria</taxon>
        <taxon>Pseudomonadati</taxon>
        <taxon>Chlamydiota</taxon>
        <taxon>Chlamydiia</taxon>
        <taxon>Parachlamydiales</taxon>
        <taxon>Parachlamydiaceae</taxon>
        <taxon>Candidatus Protochlamydia</taxon>
    </lineage>
</organism>
<sequence length="68" mass="7715">MQKPWKVLTGNDRGDAEIAENMLVDLPCRVKSVRGDGAYDASRFRKKVYDKGGTCIVPQMLRNQNLIF</sequence>
<dbReference type="Proteomes" id="UP000069902">
    <property type="component" value="Plasmid pPNK"/>
</dbReference>